<reference evidence="2 3" key="2">
    <citation type="submission" date="2018-11" db="EMBL/GenBank/DDBJ databases">
        <authorList>
            <consortium name="Pathogen Informatics"/>
        </authorList>
    </citation>
    <scope>NUCLEOTIDE SEQUENCE [LARGE SCALE GENOMIC DNA]</scope>
</reference>
<dbReference type="GO" id="GO:0071203">
    <property type="term" value="C:WASH complex"/>
    <property type="evidence" value="ECO:0007669"/>
    <property type="project" value="InterPro"/>
</dbReference>
<reference evidence="4" key="1">
    <citation type="submission" date="2016-06" db="UniProtKB">
        <authorList>
            <consortium name="WormBaseParasite"/>
        </authorList>
    </citation>
    <scope>IDENTIFICATION</scope>
</reference>
<protein>
    <submittedName>
        <fullName evidence="4">WASH-7_mid domain-containing protein</fullName>
    </submittedName>
</protein>
<evidence type="ECO:0000259" key="1">
    <source>
        <dbReference type="Pfam" id="PF14744"/>
    </source>
</evidence>
<dbReference type="OrthoDB" id="10261210at2759"/>
<organism evidence="4">
    <name type="scientific">Gongylonema pulchrum</name>
    <dbReference type="NCBI Taxonomy" id="637853"/>
    <lineage>
        <taxon>Eukaryota</taxon>
        <taxon>Metazoa</taxon>
        <taxon>Ecdysozoa</taxon>
        <taxon>Nematoda</taxon>
        <taxon>Chromadorea</taxon>
        <taxon>Rhabditida</taxon>
        <taxon>Spirurina</taxon>
        <taxon>Spiruromorpha</taxon>
        <taxon>Spiruroidea</taxon>
        <taxon>Gongylonematidae</taxon>
        <taxon>Gongylonema</taxon>
    </lineage>
</organism>
<evidence type="ECO:0000313" key="4">
    <source>
        <dbReference type="WBParaSite" id="GPUH_0000830501-mRNA-1"/>
    </source>
</evidence>
<dbReference type="GO" id="GO:0016197">
    <property type="term" value="P:endosomal transport"/>
    <property type="evidence" value="ECO:0007669"/>
    <property type="project" value="TreeGrafter"/>
</dbReference>
<evidence type="ECO:0000313" key="3">
    <source>
        <dbReference type="Proteomes" id="UP000271098"/>
    </source>
</evidence>
<keyword evidence="3" id="KW-1185">Reference proteome</keyword>
<evidence type="ECO:0000313" key="2">
    <source>
        <dbReference type="EMBL" id="VDK61722.1"/>
    </source>
</evidence>
<dbReference type="PANTHER" id="PTHR31409:SF0">
    <property type="entry name" value="WASH COMPLEX SUBUNIT 4"/>
    <property type="match status" value="1"/>
</dbReference>
<feature type="domain" description="WASH complex subunit 7 central" evidence="1">
    <location>
        <begin position="1"/>
        <end position="88"/>
    </location>
</feature>
<dbReference type="PANTHER" id="PTHR31409">
    <property type="entry name" value="WASH COMPLEX SUBUNIT 4"/>
    <property type="match status" value="1"/>
</dbReference>
<dbReference type="AlphaFoldDB" id="A0A183DHV5"/>
<gene>
    <name evidence="2" type="ORF">GPUH_LOCUS8298</name>
</gene>
<accession>A0A183DHV5</accession>
<dbReference type="InterPro" id="IPR027307">
    <property type="entry name" value="WASH7"/>
</dbReference>
<dbReference type="EMBL" id="UYRT01023801">
    <property type="protein sequence ID" value="VDK61722.1"/>
    <property type="molecule type" value="Genomic_DNA"/>
</dbReference>
<dbReference type="Proteomes" id="UP000271098">
    <property type="component" value="Unassembled WGS sequence"/>
</dbReference>
<proteinExistence type="predicted"/>
<sequence length="92" mass="10528">MSVLAKHKYGLILCENRLPFQKLDQGPDVLFIARNIDSFVESYNYNLNEQFFIEKDSKSKQLTVLTVEHVANSIRTHGMGIMNTTVHTVLLC</sequence>
<dbReference type="WBParaSite" id="GPUH_0000830501-mRNA-1">
    <property type="protein sequence ID" value="GPUH_0000830501-mRNA-1"/>
    <property type="gene ID" value="GPUH_0000830501"/>
</dbReference>
<dbReference type="GO" id="GO:0007032">
    <property type="term" value="P:endosome organization"/>
    <property type="evidence" value="ECO:0007669"/>
    <property type="project" value="TreeGrafter"/>
</dbReference>
<dbReference type="Pfam" id="PF14744">
    <property type="entry name" value="WASH-7_mid"/>
    <property type="match status" value="1"/>
</dbReference>
<dbReference type="InterPro" id="IPR028282">
    <property type="entry name" value="WASH-7_central"/>
</dbReference>
<dbReference type="GO" id="GO:0005768">
    <property type="term" value="C:endosome"/>
    <property type="evidence" value="ECO:0007669"/>
    <property type="project" value="TreeGrafter"/>
</dbReference>
<name>A0A183DHV5_9BILA</name>